<evidence type="ECO:0000313" key="1">
    <source>
        <dbReference type="EMBL" id="PRC91728.1"/>
    </source>
</evidence>
<gene>
    <name evidence="1" type="ORF">S2091_3483</name>
</gene>
<proteinExistence type="predicted"/>
<comment type="caution">
    <text evidence="1">The sequence shown here is derived from an EMBL/GenBank/DDBJ whole genome shotgun (WGS) entry which is preliminary data.</text>
</comment>
<reference evidence="1 2" key="1">
    <citation type="submission" date="2018-02" db="EMBL/GenBank/DDBJ databases">
        <title>Solimicrobium silvestre gen. nov., sp. nov., isolated from alpine forest soil.</title>
        <authorList>
            <person name="Margesin R."/>
            <person name="Albuquerque L."/>
            <person name="Zhang D.-C."/>
            <person name="Froufe H.J.C."/>
            <person name="Severino R."/>
            <person name="Roxo I."/>
            <person name="Egas C."/>
            <person name="Da Costa M.S."/>
        </authorList>
    </citation>
    <scope>NUCLEOTIDE SEQUENCE [LARGE SCALE GENOMIC DNA]</scope>
    <source>
        <strain evidence="1 2">S20-91</strain>
    </source>
</reference>
<protein>
    <submittedName>
        <fullName evidence="1">Uncharacterized protein</fullName>
    </submittedName>
</protein>
<organism evidence="1 2">
    <name type="scientific">Solimicrobium silvestre</name>
    <dbReference type="NCBI Taxonomy" id="2099400"/>
    <lineage>
        <taxon>Bacteria</taxon>
        <taxon>Pseudomonadati</taxon>
        <taxon>Pseudomonadota</taxon>
        <taxon>Betaproteobacteria</taxon>
        <taxon>Burkholderiales</taxon>
        <taxon>Oxalobacteraceae</taxon>
        <taxon>Solimicrobium</taxon>
    </lineage>
</organism>
<dbReference type="EMBL" id="PUGF01000019">
    <property type="protein sequence ID" value="PRC91728.1"/>
    <property type="molecule type" value="Genomic_DNA"/>
</dbReference>
<evidence type="ECO:0000313" key="2">
    <source>
        <dbReference type="Proteomes" id="UP000237839"/>
    </source>
</evidence>
<dbReference type="AlphaFoldDB" id="A0A2S9GVK0"/>
<accession>A0A2S9GVK0</accession>
<dbReference type="Proteomes" id="UP000237839">
    <property type="component" value="Unassembled WGS sequence"/>
</dbReference>
<name>A0A2S9GVK0_9BURK</name>
<sequence length="112" mass="12598">MDGYYRSIRSADCFVDSTKSEICQVEQGLNIKHRSKDSYFIWIHTEGNYGHICSYKEIGKLLGSSLVVDKDNCRVVIQVDNDVAKIRVTGESCEANYCGANVDLNVDGLKRK</sequence>
<keyword evidence="2" id="KW-1185">Reference proteome</keyword>